<dbReference type="InterPro" id="IPR005532">
    <property type="entry name" value="SUMF_dom"/>
</dbReference>
<dbReference type="Pfam" id="PF05729">
    <property type="entry name" value="NACHT"/>
    <property type="match status" value="1"/>
</dbReference>
<feature type="domain" description="TIR" evidence="3">
    <location>
        <begin position="46"/>
        <end position="155"/>
    </location>
</feature>
<evidence type="ECO:0000313" key="5">
    <source>
        <dbReference type="Proteomes" id="UP000737171"/>
    </source>
</evidence>
<dbReference type="PANTHER" id="PTHR23150:SF19">
    <property type="entry name" value="FORMYLGLYCINE-GENERATING ENZYME"/>
    <property type="match status" value="1"/>
</dbReference>
<evidence type="ECO:0000313" key="4">
    <source>
        <dbReference type="EMBL" id="NRF72222.1"/>
    </source>
</evidence>
<evidence type="ECO:0000259" key="2">
    <source>
        <dbReference type="Pfam" id="PF05729"/>
    </source>
</evidence>
<dbReference type="Pfam" id="PF13676">
    <property type="entry name" value="TIR_2"/>
    <property type="match status" value="1"/>
</dbReference>
<feature type="domain" description="NACHT" evidence="2">
    <location>
        <begin position="275"/>
        <end position="422"/>
    </location>
</feature>
<proteinExistence type="predicted"/>
<dbReference type="Gene3D" id="3.90.1580.10">
    <property type="entry name" value="paralog of FGE (formylglycine-generating enzyme)"/>
    <property type="match status" value="1"/>
</dbReference>
<feature type="domain" description="Sulfatase-modifying factor enzyme-like" evidence="1">
    <location>
        <begin position="779"/>
        <end position="974"/>
    </location>
</feature>
<reference evidence="4 5" key="1">
    <citation type="submission" date="2020-05" db="EMBL/GenBank/DDBJ databases">
        <title>Aquincola sp. isolate from soil.</title>
        <authorList>
            <person name="Han J."/>
            <person name="Kim D.-U."/>
        </authorList>
    </citation>
    <scope>NUCLEOTIDE SEQUENCE [LARGE SCALE GENOMIC DNA]</scope>
    <source>
        <strain evidence="4 5">S2</strain>
    </source>
</reference>
<dbReference type="SUPFAM" id="SSF52540">
    <property type="entry name" value="P-loop containing nucleoside triphosphate hydrolases"/>
    <property type="match status" value="1"/>
</dbReference>
<sequence length="976" mass="109055">MTLCAATSRIPEFCENRNSATLESSHEEDRSLIKEVQPAALASLRIFVSYPRGGAAHTWADKLHAELRARGAIVWHDEYSIQPGASNWLASIEDGLRRAHVVVCVIGQESGGCRWQEREMLRADQLGLPLLACRVADVEMPLYAIERQPIELREPVDWQSVVHALLAFKLRPTSVEPTQSPPDPARRKRELAYLNAFVSGDLSAHEERYEPVAGEVRRGPTLERSHKGLRTGLRIDVTSVLEAFGYRDVPQVDDAPVRHADVLDAYRALSTRPIRRLVVLGEPGAGKSFSLQRIAVDHARLAIDDGAAPLPVLVQLGLWTRAAEPLGALIERQLGDALGPDFETLLAEHRVVLMLDGLNEIPPGQRHDKAAELRLMAEDDRFAAVLVSCRERDFREEFNLPFDRVTLQPLRPAQVLRFLRRVYRLDRGDDEGEREAERRFWALAGGEEVRNVWLKWRNAGASWDQFWSEGWAESEDAWQFKFKMSMVLDETWNGMRKRSLLRLASNPYLLTVIALLPGPARNRAELFDGFLKVLHLREMNAREARHDGASVPSEASWQAALVELAEALQRARPVDDRDEGAGTSLPRGRWPASMTSAMLAFSIDASVLQRSGDELRFTHQLLQEALAARALRRACETGDRPATDFWAGTTWQRRTGWEVVAEIAAESCVGDTVTLFTLLSWLADAQPEVAFQAWKRVGAPAFSEGLAESISSRLSARLVEETLEPDPVSRAVIGRTLAAFGLDRRPGVGLRSDGVPDIAWVQISDGSFVYQGKKHRALLPYEIARYPVTNGQFKAFVDAGGYTDARWWHALAMSKTRPQASAWSDSNAPRETVSWFEAMAFCNWLSHALGCVVSLPTERQWERAAAGDDGRKYPWGNGFDSRWANSGHYPQVGRTTAVGIYPHTSAEGLHDLSGNVWEWCLDEPTKPSRDHTNGDTSRVIRGGSWGNGLWNLRGATRDGRGPNFSDRHIGFRVCRC</sequence>
<dbReference type="InterPro" id="IPR027417">
    <property type="entry name" value="P-loop_NTPase"/>
</dbReference>
<dbReference type="Gene3D" id="3.40.50.10140">
    <property type="entry name" value="Toll/interleukin-1 receptor homology (TIR) domain"/>
    <property type="match status" value="1"/>
</dbReference>
<dbReference type="PANTHER" id="PTHR23150">
    <property type="entry name" value="SULFATASE MODIFYING FACTOR 1, 2"/>
    <property type="match status" value="1"/>
</dbReference>
<dbReference type="SUPFAM" id="SSF52200">
    <property type="entry name" value="Toll/Interleukin receptor TIR domain"/>
    <property type="match status" value="1"/>
</dbReference>
<dbReference type="InterPro" id="IPR042095">
    <property type="entry name" value="SUMF_sf"/>
</dbReference>
<accession>A0ABX2EU99</accession>
<organism evidence="4 5">
    <name type="scientific">Pseudaquabacterium terrae</name>
    <dbReference type="NCBI Taxonomy" id="2732868"/>
    <lineage>
        <taxon>Bacteria</taxon>
        <taxon>Pseudomonadati</taxon>
        <taxon>Pseudomonadota</taxon>
        <taxon>Betaproteobacteria</taxon>
        <taxon>Burkholderiales</taxon>
        <taxon>Sphaerotilaceae</taxon>
        <taxon>Pseudaquabacterium</taxon>
    </lineage>
</organism>
<protein>
    <submittedName>
        <fullName evidence="4">SUMF1/EgtB/PvdO family nonheme iron enzyme</fullName>
    </submittedName>
</protein>
<dbReference type="InterPro" id="IPR035897">
    <property type="entry name" value="Toll_tir_struct_dom_sf"/>
</dbReference>
<dbReference type="InterPro" id="IPR051043">
    <property type="entry name" value="Sulfatase_Mod_Factor_Kinase"/>
</dbReference>
<keyword evidence="5" id="KW-1185">Reference proteome</keyword>
<dbReference type="Proteomes" id="UP000737171">
    <property type="component" value="Unassembled WGS sequence"/>
</dbReference>
<evidence type="ECO:0000259" key="3">
    <source>
        <dbReference type="Pfam" id="PF13676"/>
    </source>
</evidence>
<comment type="caution">
    <text evidence="4">The sequence shown here is derived from an EMBL/GenBank/DDBJ whole genome shotgun (WGS) entry which is preliminary data.</text>
</comment>
<gene>
    <name evidence="4" type="ORF">HLB44_35085</name>
</gene>
<dbReference type="RefSeq" id="WP_173135050.1">
    <property type="nucleotide sequence ID" value="NZ_JABRWJ010000020.1"/>
</dbReference>
<name>A0ABX2EU99_9BURK</name>
<dbReference type="InterPro" id="IPR016187">
    <property type="entry name" value="CTDL_fold"/>
</dbReference>
<dbReference type="Pfam" id="PF03781">
    <property type="entry name" value="FGE-sulfatase"/>
    <property type="match status" value="1"/>
</dbReference>
<evidence type="ECO:0000259" key="1">
    <source>
        <dbReference type="Pfam" id="PF03781"/>
    </source>
</evidence>
<dbReference type="InterPro" id="IPR007111">
    <property type="entry name" value="NACHT_NTPase"/>
</dbReference>
<dbReference type="InterPro" id="IPR000157">
    <property type="entry name" value="TIR_dom"/>
</dbReference>
<dbReference type="Gene3D" id="3.40.50.300">
    <property type="entry name" value="P-loop containing nucleotide triphosphate hydrolases"/>
    <property type="match status" value="1"/>
</dbReference>
<dbReference type="EMBL" id="JABRWJ010000020">
    <property type="protein sequence ID" value="NRF72222.1"/>
    <property type="molecule type" value="Genomic_DNA"/>
</dbReference>
<dbReference type="SUPFAM" id="SSF56436">
    <property type="entry name" value="C-type lectin-like"/>
    <property type="match status" value="1"/>
</dbReference>